<feature type="region of interest" description="Disordered" evidence="2">
    <location>
        <begin position="443"/>
        <end position="462"/>
    </location>
</feature>
<dbReference type="OrthoDB" id="49395at2759"/>
<feature type="coiled-coil region" evidence="1">
    <location>
        <begin position="490"/>
        <end position="517"/>
    </location>
</feature>
<dbReference type="GO" id="GO:0051959">
    <property type="term" value="F:dynein light intermediate chain binding"/>
    <property type="evidence" value="ECO:0007669"/>
    <property type="project" value="TreeGrafter"/>
</dbReference>
<dbReference type="PANTHER" id="PTHR18947:SF28">
    <property type="entry name" value="GIRDIN, ISOFORM A"/>
    <property type="match status" value="1"/>
</dbReference>
<dbReference type="SUPFAM" id="SSF116907">
    <property type="entry name" value="Hook domain"/>
    <property type="match status" value="1"/>
</dbReference>
<dbReference type="AlphaFoldDB" id="A0A136JIR8"/>
<evidence type="ECO:0008006" key="5">
    <source>
        <dbReference type="Google" id="ProtNLM"/>
    </source>
</evidence>
<keyword evidence="1" id="KW-0175">Coiled coil</keyword>
<dbReference type="GO" id="GO:0005815">
    <property type="term" value="C:microtubule organizing center"/>
    <property type="evidence" value="ECO:0007669"/>
    <property type="project" value="TreeGrafter"/>
</dbReference>
<dbReference type="EMBL" id="KQ964245">
    <property type="protein sequence ID" value="KXJ97041.1"/>
    <property type="molecule type" value="Genomic_DNA"/>
</dbReference>
<dbReference type="STRING" id="196109.A0A136JIR8"/>
<gene>
    <name evidence="3" type="ORF">Micbo1qcDRAFT_155787</name>
</gene>
<dbReference type="GO" id="GO:0030705">
    <property type="term" value="P:cytoskeleton-dependent intracellular transport"/>
    <property type="evidence" value="ECO:0007669"/>
    <property type="project" value="TreeGrafter"/>
</dbReference>
<dbReference type="Proteomes" id="UP000070501">
    <property type="component" value="Unassembled WGS sequence"/>
</dbReference>
<dbReference type="GO" id="GO:0008017">
    <property type="term" value="F:microtubule binding"/>
    <property type="evidence" value="ECO:0007669"/>
    <property type="project" value="TreeGrafter"/>
</dbReference>
<feature type="coiled-coil region" evidence="1">
    <location>
        <begin position="665"/>
        <end position="699"/>
    </location>
</feature>
<organism evidence="3 4">
    <name type="scientific">Microdochium bolleyi</name>
    <dbReference type="NCBI Taxonomy" id="196109"/>
    <lineage>
        <taxon>Eukaryota</taxon>
        <taxon>Fungi</taxon>
        <taxon>Dikarya</taxon>
        <taxon>Ascomycota</taxon>
        <taxon>Pezizomycotina</taxon>
        <taxon>Sordariomycetes</taxon>
        <taxon>Xylariomycetidae</taxon>
        <taxon>Xylariales</taxon>
        <taxon>Microdochiaceae</taxon>
        <taxon>Microdochium</taxon>
    </lineage>
</organism>
<dbReference type="PANTHER" id="PTHR18947">
    <property type="entry name" value="HOOK PROTEINS"/>
    <property type="match status" value="1"/>
</dbReference>
<sequence>MPLFAYNATTQGVLLEWASLMLEKRAKKSVERRAKSPSDLYDGVIFHHLLEILDQNYDGERFQQHLHTASDDQDHKSRGLHIICAALNKFASRECPDIKPLAERVDSHRIDGDPKALLDVLTILLSASVMLENLDKRNENVQLITTDLQASGGTIMALIQGTQELLKSDESMEALDSEASVGLDDTADYDNDTELLLEQERAHWQHEAEEAHRRAANLKLRLDRLQDNHDEMMDKHAKLQDENEELRKQIESEMGNYDKHRLQQQLRDAEAVIANLEERIEASRDEMIRLERENKALEIRAKKADSLADDNQELKIMIDDLTKRANMAENYRKKVEAFREQEVELQSLRNDKFDLAGISEQLRQADQKIKQYRREASEYSNKMQQYEIEYASFRDQKSLWTSENTALRMRVQVLEERAQSDEQTVKDLQEKVMMVDPSATLEMRPTIGSGSLEDELSESTPTVSMKDLEIQRLQAENTLLRSSIGTEGDKGQLLVEMEDLKSSYRTLQEKFNEITEKHIIGQKQIDALSKDGDSGNLELRSQVLAEQAEVKALTLKLQATQQELADKDRDLVAARGDLSTVEKTTLEQLDELKRTDGMLAVSLRTELDAKRTEFKSLKDLYENAQTQLLNTLVDRDEVRRQKEELVRQLAGQPEGPGEFMTQEQFEKIKQRHNTLKSRIEEMETKNRELERTVKALRSGSEFGAHKAKTDSVIKNLERENALIASAWYDMNSRLQSNYVVLQRRQDVPKSWLNKQRQLVNATPRR</sequence>
<name>A0A136JIR8_9PEZI</name>
<dbReference type="Gene3D" id="1.10.418.10">
    <property type="entry name" value="Calponin-like domain"/>
    <property type="match status" value="1"/>
</dbReference>
<feature type="coiled-coil region" evidence="1">
    <location>
        <begin position="543"/>
        <end position="570"/>
    </location>
</feature>
<feature type="coiled-coil region" evidence="1">
    <location>
        <begin position="201"/>
        <end position="431"/>
    </location>
</feature>
<dbReference type="InterPro" id="IPR036872">
    <property type="entry name" value="CH_dom_sf"/>
</dbReference>
<protein>
    <recommendedName>
        <fullName evidence="5">HOOK N-terminal domain-containing protein</fullName>
    </recommendedName>
</protein>
<reference evidence="4" key="1">
    <citation type="submission" date="2016-02" db="EMBL/GenBank/DDBJ databases">
        <title>Draft genome sequence of Microdochium bolleyi, a fungal endophyte of beachgrass.</title>
        <authorList>
            <consortium name="DOE Joint Genome Institute"/>
            <person name="David A.S."/>
            <person name="May G."/>
            <person name="Haridas S."/>
            <person name="Lim J."/>
            <person name="Wang M."/>
            <person name="Labutti K."/>
            <person name="Lipzen A."/>
            <person name="Barry K."/>
            <person name="Grigoriev I.V."/>
        </authorList>
    </citation>
    <scope>NUCLEOTIDE SEQUENCE [LARGE SCALE GENOMIC DNA]</scope>
    <source>
        <strain evidence="4">J235TASD1</strain>
    </source>
</reference>
<dbReference type="GO" id="GO:0031122">
    <property type="term" value="P:cytoplasmic microtubule organization"/>
    <property type="evidence" value="ECO:0007669"/>
    <property type="project" value="TreeGrafter"/>
</dbReference>
<dbReference type="InParanoid" id="A0A136JIR8"/>
<evidence type="ECO:0000256" key="1">
    <source>
        <dbReference type="SAM" id="Coils"/>
    </source>
</evidence>
<evidence type="ECO:0000313" key="4">
    <source>
        <dbReference type="Proteomes" id="UP000070501"/>
    </source>
</evidence>
<evidence type="ECO:0000256" key="2">
    <source>
        <dbReference type="SAM" id="MobiDB-lite"/>
    </source>
</evidence>
<dbReference type="GO" id="GO:0005737">
    <property type="term" value="C:cytoplasm"/>
    <property type="evidence" value="ECO:0007669"/>
    <property type="project" value="TreeGrafter"/>
</dbReference>
<proteinExistence type="predicted"/>
<evidence type="ECO:0000313" key="3">
    <source>
        <dbReference type="EMBL" id="KXJ97041.1"/>
    </source>
</evidence>
<keyword evidence="4" id="KW-1185">Reference proteome</keyword>
<accession>A0A136JIR8</accession>